<dbReference type="Pfam" id="PF07676">
    <property type="entry name" value="PD40"/>
    <property type="match status" value="2"/>
</dbReference>
<comment type="caution">
    <text evidence="1">The sequence shown here is derived from an EMBL/GenBank/DDBJ whole genome shotgun (WGS) entry which is preliminary data.</text>
</comment>
<dbReference type="InterPro" id="IPR011042">
    <property type="entry name" value="6-blade_b-propeller_TolB-like"/>
</dbReference>
<sequence length="291" mass="31517">MKYPRVLEPGQRSQVWLGGTSLDAPTLVLETSDLLVEAPNWTIDGLLLLNGDGVLWTLDPDDPSAGLQPVDLPGLPDLNNDHVLDPDGEHVYVSAMDTHIYKSPLAGGASERVTPEDGNWHFLHGVSPDGKRLAYVEIADMASPVGRLVVLEPDGSVTHVDTGPAHIDGPEWSPDGAWIYFNTEGWASRPGHAQLARVPDAGGPVEWLVSSETVDWFPHLSPDARLATYISFPAGTEGHPADLDVEVRMVSTDDWSTPLQRYPLFGGQGTINVNSWSPDSSRFAFVAYPIS</sequence>
<dbReference type="EMBL" id="JACHZG010000001">
    <property type="protein sequence ID" value="MBB3326430.1"/>
    <property type="molecule type" value="Genomic_DNA"/>
</dbReference>
<dbReference type="RefSeq" id="WP_183337378.1">
    <property type="nucleotide sequence ID" value="NZ_JACHZG010000001.1"/>
</dbReference>
<gene>
    <name evidence="1" type="ORF">FHX39_001374</name>
</gene>
<organism evidence="1 2">
    <name type="scientific">Microlunatus antarcticus</name>
    <dbReference type="NCBI Taxonomy" id="53388"/>
    <lineage>
        <taxon>Bacteria</taxon>
        <taxon>Bacillati</taxon>
        <taxon>Actinomycetota</taxon>
        <taxon>Actinomycetes</taxon>
        <taxon>Propionibacteriales</taxon>
        <taxon>Propionibacteriaceae</taxon>
        <taxon>Microlunatus</taxon>
    </lineage>
</organism>
<dbReference type="AlphaFoldDB" id="A0A7W5JU88"/>
<accession>A0A7W5JU88</accession>
<evidence type="ECO:0000313" key="1">
    <source>
        <dbReference type="EMBL" id="MBB3326430.1"/>
    </source>
</evidence>
<keyword evidence="2" id="KW-1185">Reference proteome</keyword>
<dbReference type="InterPro" id="IPR011659">
    <property type="entry name" value="WD40"/>
</dbReference>
<evidence type="ECO:0000313" key="2">
    <source>
        <dbReference type="Proteomes" id="UP000565572"/>
    </source>
</evidence>
<name>A0A7W5JU88_9ACTN</name>
<dbReference type="Proteomes" id="UP000565572">
    <property type="component" value="Unassembled WGS sequence"/>
</dbReference>
<dbReference type="Gene3D" id="2.120.10.30">
    <property type="entry name" value="TolB, C-terminal domain"/>
    <property type="match status" value="1"/>
</dbReference>
<protein>
    <submittedName>
        <fullName evidence="1">Tol biopolymer transport system component</fullName>
    </submittedName>
</protein>
<dbReference type="SUPFAM" id="SSF82171">
    <property type="entry name" value="DPP6 N-terminal domain-like"/>
    <property type="match status" value="1"/>
</dbReference>
<reference evidence="1 2" key="1">
    <citation type="submission" date="2020-08" db="EMBL/GenBank/DDBJ databases">
        <title>Sequencing the genomes of 1000 actinobacteria strains.</title>
        <authorList>
            <person name="Klenk H.-P."/>
        </authorList>
    </citation>
    <scope>NUCLEOTIDE SEQUENCE [LARGE SCALE GENOMIC DNA]</scope>
    <source>
        <strain evidence="1 2">DSM 11053</strain>
    </source>
</reference>
<proteinExistence type="predicted"/>